<dbReference type="EMBL" id="GBRH01244628">
    <property type="protein sequence ID" value="JAD53267.1"/>
    <property type="molecule type" value="Transcribed_RNA"/>
</dbReference>
<dbReference type="AlphaFoldDB" id="A0A0A9B1R7"/>
<organism evidence="1">
    <name type="scientific">Arundo donax</name>
    <name type="common">Giant reed</name>
    <name type="synonym">Donax arundinaceus</name>
    <dbReference type="NCBI Taxonomy" id="35708"/>
    <lineage>
        <taxon>Eukaryota</taxon>
        <taxon>Viridiplantae</taxon>
        <taxon>Streptophyta</taxon>
        <taxon>Embryophyta</taxon>
        <taxon>Tracheophyta</taxon>
        <taxon>Spermatophyta</taxon>
        <taxon>Magnoliopsida</taxon>
        <taxon>Liliopsida</taxon>
        <taxon>Poales</taxon>
        <taxon>Poaceae</taxon>
        <taxon>PACMAD clade</taxon>
        <taxon>Arundinoideae</taxon>
        <taxon>Arundineae</taxon>
        <taxon>Arundo</taxon>
    </lineage>
</organism>
<accession>A0A0A9B1R7</accession>
<evidence type="ECO:0000313" key="1">
    <source>
        <dbReference type="EMBL" id="JAD53267.1"/>
    </source>
</evidence>
<proteinExistence type="predicted"/>
<sequence length="32" mass="3784">MGIFNIAYLVGYNKSRNRAVSEERNITFFLIF</sequence>
<protein>
    <submittedName>
        <fullName evidence="1">Uncharacterized protein</fullName>
    </submittedName>
</protein>
<reference evidence="1" key="2">
    <citation type="journal article" date="2015" name="Data Brief">
        <title>Shoot transcriptome of the giant reed, Arundo donax.</title>
        <authorList>
            <person name="Barrero R.A."/>
            <person name="Guerrero F.D."/>
            <person name="Moolhuijzen P."/>
            <person name="Goolsby J.A."/>
            <person name="Tidwell J."/>
            <person name="Bellgard S.E."/>
            <person name="Bellgard M.I."/>
        </authorList>
    </citation>
    <scope>NUCLEOTIDE SEQUENCE</scope>
    <source>
        <tissue evidence="1">Shoot tissue taken approximately 20 cm above the soil surface</tissue>
    </source>
</reference>
<name>A0A0A9B1R7_ARUDO</name>
<reference evidence="1" key="1">
    <citation type="submission" date="2014-09" db="EMBL/GenBank/DDBJ databases">
        <authorList>
            <person name="Magalhaes I.L.F."/>
            <person name="Oliveira U."/>
            <person name="Santos F.R."/>
            <person name="Vidigal T.H.D.A."/>
            <person name="Brescovit A.D."/>
            <person name="Santos A.J."/>
        </authorList>
    </citation>
    <scope>NUCLEOTIDE SEQUENCE</scope>
    <source>
        <tissue evidence="1">Shoot tissue taken approximately 20 cm above the soil surface</tissue>
    </source>
</reference>